<sequence length="180" mass="20813">MAFALPIHNLPMDKPVASEVFEYENETFYNWLLTETERAHIASMLNVETSELKFRGNNFLQDRSECGKCGKYSGMDDFVHNALYAGIHSVEFMKDFLLGKTEQATPYTEHAVVCSRCDTKHDENKSWKAWPPWRNWELYSSSQALWGQNSLEWLDAVPAMTYYLPTELPVFIPCTLSFCC</sequence>
<evidence type="ECO:0000313" key="1">
    <source>
        <dbReference type="EMBL" id="ABL74239.1"/>
    </source>
</evidence>
<dbReference type="EMBL" id="EF122839">
    <property type="protein sequence ID" value="ABL74239.1"/>
    <property type="molecule type" value="Genomic_DNA"/>
</dbReference>
<protein>
    <submittedName>
        <fullName evidence="1">RBP</fullName>
    </submittedName>
</protein>
<name>A1YQV9_BEABA</name>
<accession>A1YQV9</accession>
<organism evidence="1">
    <name type="scientific">Beauveria bassiana</name>
    <name type="common">White muscardine disease fungus</name>
    <name type="synonym">Tritirachium shiotae</name>
    <dbReference type="NCBI Taxonomy" id="176275"/>
    <lineage>
        <taxon>Eukaryota</taxon>
        <taxon>Fungi</taxon>
        <taxon>Dikarya</taxon>
        <taxon>Ascomycota</taxon>
        <taxon>Pezizomycotina</taxon>
        <taxon>Sordariomycetes</taxon>
        <taxon>Hypocreomycetidae</taxon>
        <taxon>Hypocreales</taxon>
        <taxon>Cordycipitaceae</taxon>
        <taxon>Beauveria</taxon>
    </lineage>
</organism>
<dbReference type="AlphaFoldDB" id="A1YQV9"/>
<reference evidence="1" key="1">
    <citation type="journal article" date="2008" name="Mycologia">
        <title>Identification of novel genes associated with conidiation in Beauveria bassiana with suppression subtractive hybridization.</title>
        <authorList>
            <person name="Wu J."/>
            <person name="Ridgway H.J."/>
            <person name="Carpenter M.A."/>
            <person name="Glare T.R."/>
        </authorList>
    </citation>
    <scope>NUCLEOTIDE SEQUENCE</scope>
    <source>
        <strain evidence="1">A43</strain>
    </source>
</reference>
<proteinExistence type="predicted"/>